<reference evidence="1" key="1">
    <citation type="submission" date="2022-04" db="EMBL/GenBank/DDBJ databases">
        <title>Genome of the entomopathogenic fungus Entomophthora muscae.</title>
        <authorList>
            <person name="Elya C."/>
            <person name="Lovett B.R."/>
            <person name="Lee E."/>
            <person name="Macias A.M."/>
            <person name="Hajek A.E."/>
            <person name="De Bivort B.L."/>
            <person name="Kasson M.T."/>
            <person name="De Fine Licht H.H."/>
            <person name="Stajich J.E."/>
        </authorList>
    </citation>
    <scope>NUCLEOTIDE SEQUENCE</scope>
    <source>
        <strain evidence="1">Berkeley</strain>
    </source>
</reference>
<sequence>MRFFVTLVIAASQAHAFGIIKAPTVKTQSVIVVGKPSKYKGAIFSSDPSATPSVK</sequence>
<protein>
    <submittedName>
        <fullName evidence="1">Uncharacterized protein</fullName>
    </submittedName>
</protein>
<evidence type="ECO:0000313" key="1">
    <source>
        <dbReference type="EMBL" id="KAJ9051190.1"/>
    </source>
</evidence>
<evidence type="ECO:0000313" key="2">
    <source>
        <dbReference type="Proteomes" id="UP001165960"/>
    </source>
</evidence>
<gene>
    <name evidence="1" type="ORF">DSO57_1007031</name>
</gene>
<comment type="caution">
    <text evidence="1">The sequence shown here is derived from an EMBL/GenBank/DDBJ whole genome shotgun (WGS) entry which is preliminary data.</text>
</comment>
<dbReference type="Proteomes" id="UP001165960">
    <property type="component" value="Unassembled WGS sequence"/>
</dbReference>
<dbReference type="EMBL" id="QTSX02007120">
    <property type="protein sequence ID" value="KAJ9051190.1"/>
    <property type="molecule type" value="Genomic_DNA"/>
</dbReference>
<accession>A0ACC2RMJ4</accession>
<keyword evidence="2" id="KW-1185">Reference proteome</keyword>
<name>A0ACC2RMJ4_9FUNG</name>
<proteinExistence type="predicted"/>
<organism evidence="1 2">
    <name type="scientific">Entomophthora muscae</name>
    <dbReference type="NCBI Taxonomy" id="34485"/>
    <lineage>
        <taxon>Eukaryota</taxon>
        <taxon>Fungi</taxon>
        <taxon>Fungi incertae sedis</taxon>
        <taxon>Zoopagomycota</taxon>
        <taxon>Entomophthoromycotina</taxon>
        <taxon>Entomophthoromycetes</taxon>
        <taxon>Entomophthorales</taxon>
        <taxon>Entomophthoraceae</taxon>
        <taxon>Entomophthora</taxon>
    </lineage>
</organism>